<feature type="compositionally biased region" description="Polar residues" evidence="1">
    <location>
        <begin position="175"/>
        <end position="191"/>
    </location>
</feature>
<proteinExistence type="predicted"/>
<dbReference type="RefSeq" id="WP_005643109.1">
    <property type="nucleotide sequence ID" value="NZ_JAQEXX010000005.1"/>
</dbReference>
<dbReference type="Pfam" id="PF21722">
    <property type="entry name" value="Gly_rich_2"/>
    <property type="match status" value="1"/>
</dbReference>
<name>A0A7K1HIT6_9BACT</name>
<evidence type="ECO:0000259" key="2">
    <source>
        <dbReference type="Pfam" id="PF21722"/>
    </source>
</evidence>
<feature type="compositionally biased region" description="Gly residues" evidence="1">
    <location>
        <begin position="123"/>
        <end position="133"/>
    </location>
</feature>
<dbReference type="Proteomes" id="UP000437446">
    <property type="component" value="Unassembled WGS sequence"/>
</dbReference>
<accession>A0A7K1HIT6</accession>
<feature type="compositionally biased region" description="Low complexity" evidence="1">
    <location>
        <begin position="192"/>
        <end position="211"/>
    </location>
</feature>
<comment type="caution">
    <text evidence="3">The sequence shown here is derived from an EMBL/GenBank/DDBJ whole genome shotgun (WGS) entry which is preliminary data.</text>
</comment>
<feature type="compositionally biased region" description="Gly residues" evidence="1">
    <location>
        <begin position="142"/>
        <end position="153"/>
    </location>
</feature>
<gene>
    <name evidence="3" type="ORF">GMD66_16850</name>
</gene>
<evidence type="ECO:0000313" key="3">
    <source>
        <dbReference type="EMBL" id="MTU30847.1"/>
    </source>
</evidence>
<dbReference type="AlphaFoldDB" id="A0A7K1HIT6"/>
<sequence>MRRSMMGRKKLQLFTKRFYPAGNYTWIVPKGCREVDVFLVGAGGGCSHNSGLGVPGGGGGGYTKTYKKDTAGYRDGNAITVTPGQTIEIIVGAGVRGANGGYSQFMSSLYRAEGGHLSQWNGDGNGGSGGVGVGRSTHSVGGSDGTGSGGTSGQGHTTRDFGESNGKRNAAGGASSYNKSGGETSQPGTSDYTEGSGEGSNESSSLASGWSAGLGGGGYGGGAGGNASGKSTKGGDGTVLIRYWAYEE</sequence>
<dbReference type="InterPro" id="IPR049304">
    <property type="entry name" value="Gly_rich_dom"/>
</dbReference>
<dbReference type="EMBL" id="WNCR01000011">
    <property type="protein sequence ID" value="MTU30847.1"/>
    <property type="molecule type" value="Genomic_DNA"/>
</dbReference>
<reference evidence="3 4" key="1">
    <citation type="journal article" date="2019" name="Nat. Med.">
        <title>A library of human gut bacterial isolates paired with longitudinal multiomics data enables mechanistic microbiome research.</title>
        <authorList>
            <person name="Poyet M."/>
            <person name="Groussin M."/>
            <person name="Gibbons S.M."/>
            <person name="Avila-Pacheco J."/>
            <person name="Jiang X."/>
            <person name="Kearney S.M."/>
            <person name="Perrotta A.R."/>
            <person name="Berdy B."/>
            <person name="Zhao S."/>
            <person name="Lieberman T.D."/>
            <person name="Swanson P.K."/>
            <person name="Smith M."/>
            <person name="Roesemann S."/>
            <person name="Alexander J.E."/>
            <person name="Rich S.A."/>
            <person name="Livny J."/>
            <person name="Vlamakis H."/>
            <person name="Clish C."/>
            <person name="Bullock K."/>
            <person name="Deik A."/>
            <person name="Scott J."/>
            <person name="Pierce K.A."/>
            <person name="Xavier R.J."/>
            <person name="Alm E.J."/>
        </authorList>
    </citation>
    <scope>NUCLEOTIDE SEQUENCE [LARGE SCALE GENOMIC DNA]</scope>
    <source>
        <strain evidence="3 4">BIOML-A25</strain>
    </source>
</reference>
<feature type="compositionally biased region" description="Gly residues" evidence="1">
    <location>
        <begin position="212"/>
        <end position="237"/>
    </location>
</feature>
<organism evidence="3 4">
    <name type="scientific">Parabacteroides merdae</name>
    <dbReference type="NCBI Taxonomy" id="46503"/>
    <lineage>
        <taxon>Bacteria</taxon>
        <taxon>Pseudomonadati</taxon>
        <taxon>Bacteroidota</taxon>
        <taxon>Bacteroidia</taxon>
        <taxon>Bacteroidales</taxon>
        <taxon>Tannerellaceae</taxon>
        <taxon>Parabacteroides</taxon>
    </lineage>
</organism>
<evidence type="ECO:0000313" key="4">
    <source>
        <dbReference type="Proteomes" id="UP000437446"/>
    </source>
</evidence>
<feature type="region of interest" description="Disordered" evidence="1">
    <location>
        <begin position="121"/>
        <end position="239"/>
    </location>
</feature>
<feature type="compositionally biased region" description="Basic and acidic residues" evidence="1">
    <location>
        <begin position="157"/>
        <end position="166"/>
    </location>
</feature>
<evidence type="ECO:0000256" key="1">
    <source>
        <dbReference type="SAM" id="MobiDB-lite"/>
    </source>
</evidence>
<feature type="domain" description="Glycine-rich" evidence="2">
    <location>
        <begin position="21"/>
        <end position="243"/>
    </location>
</feature>
<protein>
    <recommendedName>
        <fullName evidence="2">Glycine-rich domain-containing protein</fullName>
    </recommendedName>
</protein>